<protein>
    <submittedName>
        <fullName evidence="1">Uncharacterized protein</fullName>
    </submittedName>
</protein>
<evidence type="ECO:0000313" key="1">
    <source>
        <dbReference type="EMBL" id="RRT56895.1"/>
    </source>
</evidence>
<comment type="caution">
    <text evidence="1">The sequence shown here is derived from an EMBL/GenBank/DDBJ whole genome shotgun (WGS) entry which is preliminary data.</text>
</comment>
<gene>
    <name evidence="1" type="ORF">B296_00047572</name>
</gene>
<proteinExistence type="predicted"/>
<organism evidence="1 2">
    <name type="scientific">Ensete ventricosum</name>
    <name type="common">Abyssinian banana</name>
    <name type="synonym">Musa ensete</name>
    <dbReference type="NCBI Taxonomy" id="4639"/>
    <lineage>
        <taxon>Eukaryota</taxon>
        <taxon>Viridiplantae</taxon>
        <taxon>Streptophyta</taxon>
        <taxon>Embryophyta</taxon>
        <taxon>Tracheophyta</taxon>
        <taxon>Spermatophyta</taxon>
        <taxon>Magnoliopsida</taxon>
        <taxon>Liliopsida</taxon>
        <taxon>Zingiberales</taxon>
        <taxon>Musaceae</taxon>
        <taxon>Ensete</taxon>
    </lineage>
</organism>
<dbReference type="Proteomes" id="UP000287651">
    <property type="component" value="Unassembled WGS sequence"/>
</dbReference>
<dbReference type="EMBL" id="AMZH03009417">
    <property type="protein sequence ID" value="RRT56895.1"/>
    <property type="molecule type" value="Genomic_DNA"/>
</dbReference>
<feature type="non-terminal residue" evidence="1">
    <location>
        <position position="1"/>
    </location>
</feature>
<evidence type="ECO:0000313" key="2">
    <source>
        <dbReference type="Proteomes" id="UP000287651"/>
    </source>
</evidence>
<sequence length="66" mass="7706">IGYTLDPDFSFVKIAAPYAQARDYTISMPYRIQRIEEFIKQLESGDLKLRVRVLEVSLYNTSKFLS</sequence>
<name>A0A426YYU1_ENSVE</name>
<reference evidence="1 2" key="1">
    <citation type="journal article" date="2014" name="Agronomy (Basel)">
        <title>A Draft Genome Sequence for Ensete ventricosum, the Drought-Tolerant Tree Against Hunger.</title>
        <authorList>
            <person name="Harrison J."/>
            <person name="Moore K.A."/>
            <person name="Paszkiewicz K."/>
            <person name="Jones T."/>
            <person name="Grant M."/>
            <person name="Ambacheew D."/>
            <person name="Muzemil S."/>
            <person name="Studholme D.J."/>
        </authorList>
    </citation>
    <scope>NUCLEOTIDE SEQUENCE [LARGE SCALE GENOMIC DNA]</scope>
</reference>
<dbReference type="AlphaFoldDB" id="A0A426YYU1"/>
<accession>A0A426YYU1</accession>